<dbReference type="RefSeq" id="WP_119760531.1">
    <property type="nucleotide sequence ID" value="NZ_QYUM01000002.1"/>
</dbReference>
<feature type="region of interest" description="Disordered" evidence="1">
    <location>
        <begin position="69"/>
        <end position="90"/>
    </location>
</feature>
<evidence type="ECO:0000313" key="3">
    <source>
        <dbReference type="Proteomes" id="UP000286100"/>
    </source>
</evidence>
<protein>
    <submittedName>
        <fullName evidence="2">Uncharacterized protein</fullName>
    </submittedName>
</protein>
<sequence length="121" mass="12472">MARKDKTAKGGKTVKGKKADRLPKEIGGMKIPKTLRKDGEKLIALLKHPLVAEMAAAGLMAFAREMRAGKDGEGGQSGSGAPAEEARVARKSAGKTLGDLAQVAAILGTVLAARTGGNTRH</sequence>
<gene>
    <name evidence="2" type="ORF">D3876_06735</name>
</gene>
<keyword evidence="3" id="KW-1185">Reference proteome</keyword>
<proteinExistence type="predicted"/>
<accession>A0A418WRW1</accession>
<evidence type="ECO:0000256" key="1">
    <source>
        <dbReference type="SAM" id="MobiDB-lite"/>
    </source>
</evidence>
<evidence type="ECO:0000313" key="2">
    <source>
        <dbReference type="EMBL" id="RJF93961.1"/>
    </source>
</evidence>
<comment type="caution">
    <text evidence="2">The sequence shown here is derived from an EMBL/GenBank/DDBJ whole genome shotgun (WGS) entry which is preliminary data.</text>
</comment>
<reference evidence="2 3" key="1">
    <citation type="submission" date="2018-09" db="EMBL/GenBank/DDBJ databases">
        <authorList>
            <person name="Zhu H."/>
        </authorList>
    </citation>
    <scope>NUCLEOTIDE SEQUENCE [LARGE SCALE GENOMIC DNA]</scope>
    <source>
        <strain evidence="2 3">K2R01-6</strain>
    </source>
</reference>
<name>A0A418WRW1_9SPHN</name>
<dbReference type="EMBL" id="QYUM01000002">
    <property type="protein sequence ID" value="RJF93961.1"/>
    <property type="molecule type" value="Genomic_DNA"/>
</dbReference>
<feature type="region of interest" description="Disordered" evidence="1">
    <location>
        <begin position="1"/>
        <end position="28"/>
    </location>
</feature>
<dbReference type="Proteomes" id="UP000286100">
    <property type="component" value="Unassembled WGS sequence"/>
</dbReference>
<dbReference type="AlphaFoldDB" id="A0A418WRW1"/>
<organism evidence="2 3">
    <name type="scientific">Sphingomonas cavernae</name>
    <dbReference type="NCBI Taxonomy" id="2320861"/>
    <lineage>
        <taxon>Bacteria</taxon>
        <taxon>Pseudomonadati</taxon>
        <taxon>Pseudomonadota</taxon>
        <taxon>Alphaproteobacteria</taxon>
        <taxon>Sphingomonadales</taxon>
        <taxon>Sphingomonadaceae</taxon>
        <taxon>Sphingomonas</taxon>
    </lineage>
</organism>